<evidence type="ECO:0000313" key="3">
    <source>
        <dbReference type="Proteomes" id="UP001060261"/>
    </source>
</evidence>
<protein>
    <submittedName>
        <fullName evidence="2">DUF1795 domain-containing protein</fullName>
    </submittedName>
</protein>
<dbReference type="EMBL" id="CP104213">
    <property type="protein sequence ID" value="UWX63406.1"/>
    <property type="molecule type" value="Genomic_DNA"/>
</dbReference>
<feature type="chain" id="PRO_5046958516" evidence="1">
    <location>
        <begin position="24"/>
        <end position="185"/>
    </location>
</feature>
<reference evidence="2" key="1">
    <citation type="submission" date="2022-09" db="EMBL/GenBank/DDBJ databases">
        <title>genome sequence of Deinococcus rubellus.</title>
        <authorList>
            <person name="Srinivasan S."/>
        </authorList>
    </citation>
    <scope>NUCLEOTIDE SEQUENCE</scope>
    <source>
        <strain evidence="2">Ant6</strain>
    </source>
</reference>
<dbReference type="RefSeq" id="WP_260559694.1">
    <property type="nucleotide sequence ID" value="NZ_BAABEC010000067.1"/>
</dbReference>
<keyword evidence="3" id="KW-1185">Reference proteome</keyword>
<proteinExistence type="predicted"/>
<name>A0ABY5YFC0_9DEIO</name>
<evidence type="ECO:0000313" key="2">
    <source>
        <dbReference type="EMBL" id="UWX63406.1"/>
    </source>
</evidence>
<evidence type="ECO:0000256" key="1">
    <source>
        <dbReference type="SAM" id="SignalP"/>
    </source>
</evidence>
<dbReference type="Proteomes" id="UP001060261">
    <property type="component" value="Chromosome"/>
</dbReference>
<keyword evidence="1" id="KW-0732">Signal</keyword>
<organism evidence="2 3">
    <name type="scientific">Deinococcus rubellus</name>
    <dbReference type="NCBI Taxonomy" id="1889240"/>
    <lineage>
        <taxon>Bacteria</taxon>
        <taxon>Thermotogati</taxon>
        <taxon>Deinococcota</taxon>
        <taxon>Deinococci</taxon>
        <taxon>Deinococcales</taxon>
        <taxon>Deinococcaceae</taxon>
        <taxon>Deinococcus</taxon>
    </lineage>
</organism>
<gene>
    <name evidence="2" type="ORF">N0D28_11705</name>
</gene>
<feature type="signal peptide" evidence="1">
    <location>
        <begin position="1"/>
        <end position="23"/>
    </location>
</feature>
<accession>A0ABY5YFC0</accession>
<sequence length="185" mass="19479">MSTIAIISRLSALPLLTLASALAVPLTRTTAPFQADVPAGWAQRAYPNDLPGILVVAPGTPPPVVLQLFYAPYKSTGNDAKALSEFIGGLEGSMSGDGRGTVKRLSTRPVTVGGIKGTQREYDLTVKANGVTVHTSIWYGVSARNLLSFQSTYAKQATPAQKGALGKMLSSIKFKERSTSGNADR</sequence>